<evidence type="ECO:0000256" key="3">
    <source>
        <dbReference type="ARBA" id="ARBA00022692"/>
    </source>
</evidence>
<dbReference type="CDD" id="cd21670">
    <property type="entry name" value="SMP_ESyt"/>
    <property type="match status" value="1"/>
</dbReference>
<sequence length="480" mass="54575">MRKESTKRGEEKCGTEAKEFEFPTPTSDNWINAIKEEALKQNNNNETNKANLTRRLSEMSKEEMDILGYIMKRMWPSIQEHVATNVMAGVERNINISLEYISLLNKLTFTKSNLGNEQPKLSNWQIMPVDNDDDIILQVDVNYDGDCEFAMTVGTKLGNLGFGIKDVKFSGVMRIELKDLIPTPPLVSAVVGYFIAPPHIDFDLTGLANVADNPLISKTVRSTVVNALSTQLVNPHRIVVPLGAPDASVYRLNQNRKRRKWEHSDFFRVYREDDDIQFNVFDSDVDKDDPLGNFHLKLNEIDDDWLDWVDLVDTPKGKLYLHIQKFRPNVTCPKMIKQAQQVNTEHKSNNEKKIVQIYLGTLDGLLVDEPEYEAKTQVYSAKIEVKAGEVTKSWNLGAAAYEPKFKQTSAPWEQSRHIVVDPDETVTGSIVVEMTAPKKEKREVARFDFEFVDEVVEQKSSSEETSFNARVRGATFAPPN</sequence>
<evidence type="ECO:0000256" key="10">
    <source>
        <dbReference type="ARBA" id="ARBA00023136"/>
    </source>
</evidence>
<evidence type="ECO:0000256" key="12">
    <source>
        <dbReference type="SAM" id="MobiDB-lite"/>
    </source>
</evidence>
<dbReference type="InterPro" id="IPR051634">
    <property type="entry name" value="Extended_Synaptotagmin"/>
</dbReference>
<keyword evidence="15" id="KW-1185">Reference proteome</keyword>
<dbReference type="InterPro" id="IPR035892">
    <property type="entry name" value="C2_domain_sf"/>
</dbReference>
<evidence type="ECO:0000256" key="9">
    <source>
        <dbReference type="ARBA" id="ARBA00023121"/>
    </source>
</evidence>
<evidence type="ECO:0000259" key="13">
    <source>
        <dbReference type="PROSITE" id="PS51847"/>
    </source>
</evidence>
<name>A0ABN7SGZ7_OIKDI</name>
<evidence type="ECO:0000256" key="8">
    <source>
        <dbReference type="ARBA" id="ARBA00023055"/>
    </source>
</evidence>
<feature type="region of interest" description="Disordered" evidence="12">
    <location>
        <begin position="461"/>
        <end position="480"/>
    </location>
</feature>
<evidence type="ECO:0000256" key="5">
    <source>
        <dbReference type="ARBA" id="ARBA00022737"/>
    </source>
</evidence>
<dbReference type="InterPro" id="IPR031468">
    <property type="entry name" value="SMP_LBD"/>
</dbReference>
<keyword evidence="6" id="KW-0106">Calcium</keyword>
<dbReference type="Proteomes" id="UP001158576">
    <property type="component" value="Chromosome XSR"/>
</dbReference>
<evidence type="ECO:0000256" key="4">
    <source>
        <dbReference type="ARBA" id="ARBA00022723"/>
    </source>
</evidence>
<evidence type="ECO:0000256" key="7">
    <source>
        <dbReference type="ARBA" id="ARBA00022989"/>
    </source>
</evidence>
<dbReference type="PROSITE" id="PS51847">
    <property type="entry name" value="SMP"/>
    <property type="match status" value="1"/>
</dbReference>
<keyword evidence="3" id="KW-0812">Transmembrane</keyword>
<dbReference type="Gene3D" id="2.60.40.150">
    <property type="entry name" value="C2 domain"/>
    <property type="match status" value="1"/>
</dbReference>
<keyword evidence="8" id="KW-0445">Lipid transport</keyword>
<reference evidence="14 15" key="1">
    <citation type="submission" date="2021-04" db="EMBL/GenBank/DDBJ databases">
        <authorList>
            <person name="Bliznina A."/>
        </authorList>
    </citation>
    <scope>NUCLEOTIDE SEQUENCE [LARGE SCALE GENOMIC DNA]</scope>
</reference>
<keyword evidence="4" id="KW-0479">Metal-binding</keyword>
<feature type="coiled-coil region" evidence="11">
    <location>
        <begin position="35"/>
        <end position="62"/>
    </location>
</feature>
<keyword evidence="2" id="KW-0813">Transport</keyword>
<keyword evidence="7" id="KW-1133">Transmembrane helix</keyword>
<proteinExistence type="predicted"/>
<dbReference type="PANTHER" id="PTHR45761">
    <property type="entry name" value="EXTENDED SYNAPTOTAGMIN-LIKE PROTEIN 2, ISOFORM C"/>
    <property type="match status" value="1"/>
</dbReference>
<evidence type="ECO:0000256" key="6">
    <source>
        <dbReference type="ARBA" id="ARBA00022837"/>
    </source>
</evidence>
<evidence type="ECO:0000256" key="2">
    <source>
        <dbReference type="ARBA" id="ARBA00022448"/>
    </source>
</evidence>
<dbReference type="EMBL" id="OU015569">
    <property type="protein sequence ID" value="CAG5099800.1"/>
    <property type="molecule type" value="Genomic_DNA"/>
</dbReference>
<evidence type="ECO:0000256" key="11">
    <source>
        <dbReference type="SAM" id="Coils"/>
    </source>
</evidence>
<accession>A0ABN7SGZ7</accession>
<keyword evidence="11" id="KW-0175">Coiled coil</keyword>
<dbReference type="PANTHER" id="PTHR45761:SF1">
    <property type="entry name" value="EXTENDED SYNAPTOTAGMIN-LIKE PROTEIN 2, ISOFORM C"/>
    <property type="match status" value="1"/>
</dbReference>
<dbReference type="Pfam" id="PF17047">
    <property type="entry name" value="SMP_LBD"/>
    <property type="match status" value="1"/>
</dbReference>
<evidence type="ECO:0000256" key="1">
    <source>
        <dbReference type="ARBA" id="ARBA00004370"/>
    </source>
</evidence>
<keyword evidence="5" id="KW-0677">Repeat</keyword>
<dbReference type="InterPro" id="IPR039010">
    <property type="entry name" value="Synaptotagmin_SMP"/>
</dbReference>
<keyword evidence="10" id="KW-0472">Membrane</keyword>
<organism evidence="14 15">
    <name type="scientific">Oikopleura dioica</name>
    <name type="common">Tunicate</name>
    <dbReference type="NCBI Taxonomy" id="34765"/>
    <lineage>
        <taxon>Eukaryota</taxon>
        <taxon>Metazoa</taxon>
        <taxon>Chordata</taxon>
        <taxon>Tunicata</taxon>
        <taxon>Appendicularia</taxon>
        <taxon>Copelata</taxon>
        <taxon>Oikopleuridae</taxon>
        <taxon>Oikopleura</taxon>
    </lineage>
</organism>
<feature type="region of interest" description="Disordered" evidence="12">
    <location>
        <begin position="1"/>
        <end position="21"/>
    </location>
</feature>
<gene>
    <name evidence="14" type="ORF">OKIOD_LOCUS8250</name>
</gene>
<keyword evidence="9" id="KW-0446">Lipid-binding</keyword>
<evidence type="ECO:0000313" key="14">
    <source>
        <dbReference type="EMBL" id="CAG5099800.1"/>
    </source>
</evidence>
<protein>
    <submittedName>
        <fullName evidence="14">Oidioi.mRNA.OKI2018_I69.XSR.g16692.t1.cds</fullName>
    </submittedName>
</protein>
<dbReference type="SUPFAM" id="SSF49562">
    <property type="entry name" value="C2 domain (Calcium/lipid-binding domain, CaLB)"/>
    <property type="match status" value="1"/>
</dbReference>
<evidence type="ECO:0000313" key="15">
    <source>
        <dbReference type="Proteomes" id="UP001158576"/>
    </source>
</evidence>
<comment type="subcellular location">
    <subcellularLocation>
        <location evidence="1">Membrane</location>
    </subcellularLocation>
</comment>
<feature type="domain" description="SMP-LTD" evidence="13">
    <location>
        <begin position="60"/>
        <end position="243"/>
    </location>
</feature>